<dbReference type="InterPro" id="IPR043502">
    <property type="entry name" value="DNA/RNA_pol_sf"/>
</dbReference>
<dbReference type="Pfam" id="PF07727">
    <property type="entry name" value="RVT_2"/>
    <property type="match status" value="1"/>
</dbReference>
<dbReference type="EMBL" id="QGNW01000342">
    <property type="protein sequence ID" value="RVW75725.1"/>
    <property type="molecule type" value="Genomic_DNA"/>
</dbReference>
<organism evidence="2 3">
    <name type="scientific">Vitis vinifera</name>
    <name type="common">Grape</name>
    <dbReference type="NCBI Taxonomy" id="29760"/>
    <lineage>
        <taxon>Eukaryota</taxon>
        <taxon>Viridiplantae</taxon>
        <taxon>Streptophyta</taxon>
        <taxon>Embryophyta</taxon>
        <taxon>Tracheophyta</taxon>
        <taxon>Spermatophyta</taxon>
        <taxon>Magnoliopsida</taxon>
        <taxon>eudicotyledons</taxon>
        <taxon>Gunneridae</taxon>
        <taxon>Pentapetalae</taxon>
        <taxon>rosids</taxon>
        <taxon>Vitales</taxon>
        <taxon>Vitaceae</taxon>
        <taxon>Viteae</taxon>
        <taxon>Vitis</taxon>
    </lineage>
</organism>
<accession>A0A438GU45</accession>
<dbReference type="PANTHER" id="PTHR11439:SF467">
    <property type="entry name" value="INTEGRASE CATALYTIC DOMAIN-CONTAINING PROTEIN"/>
    <property type="match status" value="1"/>
</dbReference>
<dbReference type="Proteomes" id="UP000288805">
    <property type="component" value="Unassembled WGS sequence"/>
</dbReference>
<name>A0A438GU45_VITVI</name>
<dbReference type="SUPFAM" id="SSF56672">
    <property type="entry name" value="DNA/RNA polymerases"/>
    <property type="match status" value="1"/>
</dbReference>
<dbReference type="InterPro" id="IPR013103">
    <property type="entry name" value="RVT_2"/>
</dbReference>
<dbReference type="CDD" id="cd09272">
    <property type="entry name" value="RNase_HI_RT_Ty1"/>
    <property type="match status" value="1"/>
</dbReference>
<dbReference type="GO" id="GO:0015074">
    <property type="term" value="P:DNA integration"/>
    <property type="evidence" value="ECO:0007669"/>
    <property type="project" value="InterPro"/>
</dbReference>
<dbReference type="AlphaFoldDB" id="A0A438GU45"/>
<dbReference type="PANTHER" id="PTHR11439">
    <property type="entry name" value="GAG-POL-RELATED RETROTRANSPOSON"/>
    <property type="match status" value="1"/>
</dbReference>
<dbReference type="InterPro" id="IPR001584">
    <property type="entry name" value="Integrase_cat-core"/>
</dbReference>
<reference evidence="2 3" key="1">
    <citation type="journal article" date="2018" name="PLoS Genet.">
        <title>Population sequencing reveals clonal diversity and ancestral inbreeding in the grapevine cultivar Chardonnay.</title>
        <authorList>
            <person name="Roach M.J."/>
            <person name="Johnson D.L."/>
            <person name="Bohlmann J."/>
            <person name="van Vuuren H.J."/>
            <person name="Jones S.J."/>
            <person name="Pretorius I.S."/>
            <person name="Schmidt S.A."/>
            <person name="Borneman A.R."/>
        </authorList>
    </citation>
    <scope>NUCLEOTIDE SEQUENCE [LARGE SCALE GENOMIC DNA]</scope>
    <source>
        <strain evidence="3">cv. Chardonnay</strain>
        <tissue evidence="2">Leaf</tissue>
    </source>
</reference>
<evidence type="ECO:0000259" key="1">
    <source>
        <dbReference type="PROSITE" id="PS50994"/>
    </source>
</evidence>
<dbReference type="InterPro" id="IPR012337">
    <property type="entry name" value="RNaseH-like_sf"/>
</dbReference>
<dbReference type="InterPro" id="IPR036397">
    <property type="entry name" value="RNaseH_sf"/>
</dbReference>
<evidence type="ECO:0000313" key="3">
    <source>
        <dbReference type="Proteomes" id="UP000288805"/>
    </source>
</evidence>
<protein>
    <submittedName>
        <fullName evidence="2">Retrovirus-related Pol polyprotein from transposon TNT 1-94</fullName>
    </submittedName>
</protein>
<dbReference type="Gene3D" id="3.30.420.10">
    <property type="entry name" value="Ribonuclease H-like superfamily/Ribonuclease H"/>
    <property type="match status" value="1"/>
</dbReference>
<dbReference type="PROSITE" id="PS50994">
    <property type="entry name" value="INTEGRASE"/>
    <property type="match status" value="1"/>
</dbReference>
<dbReference type="GO" id="GO:0003676">
    <property type="term" value="F:nucleic acid binding"/>
    <property type="evidence" value="ECO:0007669"/>
    <property type="project" value="InterPro"/>
</dbReference>
<evidence type="ECO:0000313" key="2">
    <source>
        <dbReference type="EMBL" id="RVW75725.1"/>
    </source>
</evidence>
<proteinExistence type="predicted"/>
<feature type="domain" description="Integrase catalytic" evidence="1">
    <location>
        <begin position="20"/>
        <end position="238"/>
    </location>
</feature>
<dbReference type="SUPFAM" id="SSF53098">
    <property type="entry name" value="Ribonuclease H-like"/>
    <property type="match status" value="1"/>
</dbReference>
<sequence length="756" mass="85504">MEMPRTQTLSAITATKRVTRGLIALNSWWLDSGATVHVATSLQGIRNLRKPSEKESKFKVGSDIGIDVEHIGVAVLELDSEKADALEMFKVFRTEVEKQLGKVIKIVRSDRGGGYYGKHGDAGQQKGPFARYLQDNGIVAQYTMPGSPEQNSVAKRRNRTLMEMKRSMMGRSNFPEYLWGEAIKTTTYILNRVPNVNLDVGAFDSGIQQGIATVNFPTVEINPIVDEIPPMEMRRSQRTRRPALSNDYYVYLGEGEYDIGEEVDPTTYCEALSSDKTNEWLIAMRDEMQSMSDNDVWELVDLPKGYKPIGCKWVFNTKRDNKGNVERYKAWLFAKGYTQREGIDFIETFSPVSTKDSFRLIMALVAHFDLELHQMDVKTAFLNGDLSEEVYMSQPKGFKENGKENMVCRLKRSIYSLKQTSRQWYLKFDKIVTSFGFIENKFDQCVYMKVNGSKYIFMVLYIDDILLASSDVNLLNDTKRILSANFNMKDLGEASFVLAGDVPVVKGDKLSNEQCPKNDLEKDAMKTIPYASAIGSLVYAHVCTRLDIAFIVNVLGRYLSNPGHDHWVAAKKVMRYLQRTKDFMLVYRRVDNLEVVGYSNSDFGGCSDDRKSTSGYIFMLAGGAISWKSVKQSLIASSTMYAEFVACYGASSQAIWLRNLISKLQVVDSIFRPIVIYCDNNAAVFYSKNNKISTSSKHMEITYLTVKDLVKKGDIVIEHIRIESMLADPLTKGLKPTTFKEHVVNMGVIKSFDSLV</sequence>
<comment type="caution">
    <text evidence="2">The sequence shown here is derived from an EMBL/GenBank/DDBJ whole genome shotgun (WGS) entry which is preliminary data.</text>
</comment>
<gene>
    <name evidence="2" type="primary">POLX_177</name>
    <name evidence="2" type="ORF">CK203_048798</name>
</gene>